<feature type="transmembrane region" description="Helical" evidence="4">
    <location>
        <begin position="195"/>
        <end position="219"/>
    </location>
</feature>
<evidence type="ECO:0000313" key="6">
    <source>
        <dbReference type="Proteomes" id="UP000240009"/>
    </source>
</evidence>
<dbReference type="InterPro" id="IPR019734">
    <property type="entry name" value="TPR_rpt"/>
</dbReference>
<dbReference type="PANTHER" id="PTHR44227">
    <property type="match status" value="1"/>
</dbReference>
<evidence type="ECO:0000313" key="5">
    <source>
        <dbReference type="EMBL" id="PQO25730.1"/>
    </source>
</evidence>
<evidence type="ECO:0000256" key="3">
    <source>
        <dbReference type="PROSITE-ProRule" id="PRU00339"/>
    </source>
</evidence>
<keyword evidence="2 3" id="KW-0802">TPR repeat</keyword>
<keyword evidence="1" id="KW-0677">Repeat</keyword>
<feature type="transmembrane region" description="Helical" evidence="4">
    <location>
        <begin position="101"/>
        <end position="122"/>
    </location>
</feature>
<dbReference type="SUPFAM" id="SSF48452">
    <property type="entry name" value="TPR-like"/>
    <property type="match status" value="2"/>
</dbReference>
<keyword evidence="4" id="KW-0472">Membrane</keyword>
<keyword evidence="4" id="KW-1133">Transmembrane helix</keyword>
<dbReference type="PROSITE" id="PS50005">
    <property type="entry name" value="TPR"/>
    <property type="match status" value="1"/>
</dbReference>
<dbReference type="InterPro" id="IPR011990">
    <property type="entry name" value="TPR-like_helical_dom_sf"/>
</dbReference>
<dbReference type="PANTHER" id="PTHR44227:SF3">
    <property type="entry name" value="PROTEIN O-MANNOSYL-TRANSFERASE TMTC4"/>
    <property type="match status" value="1"/>
</dbReference>
<evidence type="ECO:0000256" key="2">
    <source>
        <dbReference type="ARBA" id="ARBA00022803"/>
    </source>
</evidence>
<feature type="transmembrane region" description="Helical" evidence="4">
    <location>
        <begin position="134"/>
        <end position="152"/>
    </location>
</feature>
<reference evidence="5 6" key="1">
    <citation type="submission" date="2018-02" db="EMBL/GenBank/DDBJ databases">
        <title>Comparative genomes isolates from brazilian mangrove.</title>
        <authorList>
            <person name="Araujo J.E."/>
            <person name="Taketani R.G."/>
            <person name="Silva M.C.P."/>
            <person name="Loureco M.V."/>
            <person name="Andreote F.D."/>
        </authorList>
    </citation>
    <scope>NUCLEOTIDE SEQUENCE [LARGE SCALE GENOMIC DNA]</scope>
    <source>
        <strain evidence="5 6">HEX-2 MGV</strain>
    </source>
</reference>
<feature type="transmembrane region" description="Helical" evidence="4">
    <location>
        <begin position="34"/>
        <end position="54"/>
    </location>
</feature>
<evidence type="ECO:0000256" key="4">
    <source>
        <dbReference type="SAM" id="Phobius"/>
    </source>
</evidence>
<protein>
    <recommendedName>
        <fullName evidence="7">Glycosyltransferase RgtA/B/C/D-like domain-containing protein</fullName>
    </recommendedName>
</protein>
<evidence type="ECO:0008006" key="7">
    <source>
        <dbReference type="Google" id="ProtNLM"/>
    </source>
</evidence>
<proteinExistence type="predicted"/>
<dbReference type="EMBL" id="PUIA01000074">
    <property type="protein sequence ID" value="PQO25730.1"/>
    <property type="molecule type" value="Genomic_DNA"/>
</dbReference>
<dbReference type="Proteomes" id="UP000240009">
    <property type="component" value="Unassembled WGS sequence"/>
</dbReference>
<name>A0A2S8F0R1_9BACT</name>
<dbReference type="OrthoDB" id="232771at2"/>
<feature type="transmembrane region" description="Helical" evidence="4">
    <location>
        <begin position="318"/>
        <end position="337"/>
    </location>
</feature>
<feature type="transmembrane region" description="Helical" evidence="4">
    <location>
        <begin position="373"/>
        <end position="393"/>
    </location>
</feature>
<evidence type="ECO:0000256" key="1">
    <source>
        <dbReference type="ARBA" id="ARBA00022737"/>
    </source>
</evidence>
<feature type="repeat" description="TPR" evidence="3">
    <location>
        <begin position="568"/>
        <end position="601"/>
    </location>
</feature>
<sequence length="739" mass="83414">MSQRSNAIPKQVAASTQRESWATQLVQHTLSMRVILVVAVVAAYLTSLGGSFVFDDIPGIVDQEHLDDVGGALSGMLRMHSRTTTRLSFALNTALFGKSAFYFHIVNLLIHVVSVLTLFELVRGSIEWWNQQHTPFLNASLTGFLAALFWGLHPLGTMAVTYIVQRHESLMAMFYLLTLYCLLRGQRATVAWPWYVGSILCCWLGMGAKEVMVTAPLVALLYDRCILSSTWRELVIKRGWVFALFLMPASILVVRNLAIFQTGTKVHGFVLGEHETASSWLYLWTQAGVIVHYLRLSIWPDYLTFDYDWPVANREVEYLLPALFIVGLLAVSFWLVIKRPAIGFVMLAFFFILAPTSSIVPIVDVAFEHRMYLPLACVCVLAAIGLSTAVQTWRASQPDESKYQMVLLIGLTLAMLLGIRTAYRNLDYHSQIALWSTTVESRPMNLRANHNLAQRLRHANRLPEAEQMLLRSIAYCEQHGYESFPLHGDLAEIYVYTGQFDQAYQRFQVALDAARAPQEEISAYHQLLRNRKLAEMRTSYGALLDLMQQPGEAAKQFDLAIELRPDVAQWYVMAGHVYRKAGNVDMALARWKRALELAPDRVDVARDYSVLLVEAGDYSEADKRLRQNLKQHPEDLAMQFQLARLEAAAPVAEVRQPEAALARCEQLLKTYPQHAFEIQNVQAMALGNAGRTDQAIALLKSLRKQTSASDAEVRNDLDMMLARFGQSQQVLLAEKETPR</sequence>
<gene>
    <name evidence="5" type="ORF">C5Y96_23245</name>
</gene>
<dbReference type="RefSeq" id="WP_105358408.1">
    <property type="nucleotide sequence ID" value="NZ_PUIA01000074.1"/>
</dbReference>
<feature type="transmembrane region" description="Helical" evidence="4">
    <location>
        <begin position="239"/>
        <end position="258"/>
    </location>
</feature>
<comment type="caution">
    <text evidence="5">The sequence shown here is derived from an EMBL/GenBank/DDBJ whole genome shotgun (WGS) entry which is preliminary data.</text>
</comment>
<feature type="transmembrane region" description="Helical" evidence="4">
    <location>
        <begin position="344"/>
        <end position="367"/>
    </location>
</feature>
<feature type="transmembrane region" description="Helical" evidence="4">
    <location>
        <begin position="405"/>
        <end position="423"/>
    </location>
</feature>
<dbReference type="Pfam" id="PF13429">
    <property type="entry name" value="TPR_15"/>
    <property type="match status" value="1"/>
</dbReference>
<accession>A0A2S8F0R1</accession>
<dbReference type="Pfam" id="PF13176">
    <property type="entry name" value="TPR_7"/>
    <property type="match status" value="1"/>
</dbReference>
<dbReference type="Gene3D" id="1.25.40.10">
    <property type="entry name" value="Tetratricopeptide repeat domain"/>
    <property type="match status" value="2"/>
</dbReference>
<feature type="transmembrane region" description="Helical" evidence="4">
    <location>
        <begin position="279"/>
        <end position="298"/>
    </location>
</feature>
<dbReference type="SMART" id="SM00028">
    <property type="entry name" value="TPR"/>
    <property type="match status" value="4"/>
</dbReference>
<keyword evidence="4" id="KW-0812">Transmembrane</keyword>
<feature type="transmembrane region" description="Helical" evidence="4">
    <location>
        <begin position="164"/>
        <end position="183"/>
    </location>
</feature>
<dbReference type="InterPro" id="IPR052346">
    <property type="entry name" value="O-mannosyl-transferase_TMTC"/>
</dbReference>
<dbReference type="AlphaFoldDB" id="A0A2S8F0R1"/>
<organism evidence="5 6">
    <name type="scientific">Blastopirellula marina</name>
    <dbReference type="NCBI Taxonomy" id="124"/>
    <lineage>
        <taxon>Bacteria</taxon>
        <taxon>Pseudomonadati</taxon>
        <taxon>Planctomycetota</taxon>
        <taxon>Planctomycetia</taxon>
        <taxon>Pirellulales</taxon>
        <taxon>Pirellulaceae</taxon>
        <taxon>Blastopirellula</taxon>
    </lineage>
</organism>